<evidence type="ECO:0000313" key="3">
    <source>
        <dbReference type="Proteomes" id="UP000076798"/>
    </source>
</evidence>
<sequence length="239" mass="26084">MAAIKKGFKSHDKLFSANPAAGPAHTYGPENVNDQPATSKIELTASEISMTADGDVSLPAESADMEPTVNESAKRTDSHVTKEGGRKTTSEAETLAEVVIPEFGGRAAAGRKPVTVSHRDRQLEGVTDQQRRRYESEIITDRLDKITDSESLSEGADVEHAAACTANEMMPTTRRWDSDIRADPPTLFLSLYDNHTTCFRVVMMVQASRSIDKTTKLPIVIHVVQLLVPSRSMFLRGSG</sequence>
<reference evidence="2 3" key="1">
    <citation type="journal article" date="2016" name="Mol. Biol. Evol.">
        <title>Comparative Genomics of Early-Diverging Mushroom-Forming Fungi Provides Insights into the Origins of Lignocellulose Decay Capabilities.</title>
        <authorList>
            <person name="Nagy L.G."/>
            <person name="Riley R."/>
            <person name="Tritt A."/>
            <person name="Adam C."/>
            <person name="Daum C."/>
            <person name="Floudas D."/>
            <person name="Sun H."/>
            <person name="Yadav J.S."/>
            <person name="Pangilinan J."/>
            <person name="Larsson K.H."/>
            <person name="Matsuura K."/>
            <person name="Barry K."/>
            <person name="Labutti K."/>
            <person name="Kuo R."/>
            <person name="Ohm R.A."/>
            <person name="Bhattacharya S.S."/>
            <person name="Shirouzu T."/>
            <person name="Yoshinaga Y."/>
            <person name="Martin F.M."/>
            <person name="Grigoriev I.V."/>
            <person name="Hibbett D.S."/>
        </authorList>
    </citation>
    <scope>NUCLEOTIDE SEQUENCE [LARGE SCALE GENOMIC DNA]</scope>
    <source>
        <strain evidence="2 3">HHB10207 ss-3</strain>
    </source>
</reference>
<name>A0A166C036_9AGAM</name>
<organism evidence="2 3">
    <name type="scientific">Sistotremastrum suecicum HHB10207 ss-3</name>
    <dbReference type="NCBI Taxonomy" id="1314776"/>
    <lineage>
        <taxon>Eukaryota</taxon>
        <taxon>Fungi</taxon>
        <taxon>Dikarya</taxon>
        <taxon>Basidiomycota</taxon>
        <taxon>Agaricomycotina</taxon>
        <taxon>Agaricomycetes</taxon>
        <taxon>Sistotremastrales</taxon>
        <taxon>Sistotremastraceae</taxon>
        <taxon>Sistotremastrum</taxon>
    </lineage>
</organism>
<evidence type="ECO:0000256" key="1">
    <source>
        <dbReference type="SAM" id="MobiDB-lite"/>
    </source>
</evidence>
<gene>
    <name evidence="2" type="ORF">SISSUDRAFT_1110050</name>
</gene>
<feature type="region of interest" description="Disordered" evidence="1">
    <location>
        <begin position="15"/>
        <end position="36"/>
    </location>
</feature>
<feature type="region of interest" description="Disordered" evidence="1">
    <location>
        <begin position="110"/>
        <end position="129"/>
    </location>
</feature>
<feature type="region of interest" description="Disordered" evidence="1">
    <location>
        <begin position="58"/>
        <end position="89"/>
    </location>
</feature>
<feature type="compositionally biased region" description="Basic and acidic residues" evidence="1">
    <location>
        <begin position="117"/>
        <end position="129"/>
    </location>
</feature>
<keyword evidence="3" id="KW-1185">Reference proteome</keyword>
<evidence type="ECO:0000313" key="2">
    <source>
        <dbReference type="EMBL" id="KZT36928.1"/>
    </source>
</evidence>
<proteinExistence type="predicted"/>
<protein>
    <submittedName>
        <fullName evidence="2">Uncharacterized protein</fullName>
    </submittedName>
</protein>
<dbReference type="AlphaFoldDB" id="A0A166C036"/>
<accession>A0A166C036</accession>
<dbReference type="Proteomes" id="UP000076798">
    <property type="component" value="Unassembled WGS sequence"/>
</dbReference>
<dbReference type="EMBL" id="KV428095">
    <property type="protein sequence ID" value="KZT36928.1"/>
    <property type="molecule type" value="Genomic_DNA"/>
</dbReference>
<feature type="compositionally biased region" description="Basic and acidic residues" evidence="1">
    <location>
        <begin position="72"/>
        <end position="89"/>
    </location>
</feature>